<protein>
    <submittedName>
        <fullName evidence="1">Uncharacterized protein</fullName>
    </submittedName>
</protein>
<sequence length="112" mass="13361">MYILLSKAKTSESFKDSPGDILIHLNYKHNTMMSSHVHFWEVIRCKGPTLETQVKDAKGEEKFIKWRPRRSKMMTYDALKPIVPLRPPRARYRTPSFFMTPWQLYCKTLFVH</sequence>
<name>A0AAV4RR52_CAEEX</name>
<evidence type="ECO:0000313" key="2">
    <source>
        <dbReference type="Proteomes" id="UP001054945"/>
    </source>
</evidence>
<keyword evidence="2" id="KW-1185">Reference proteome</keyword>
<organism evidence="1 2">
    <name type="scientific">Caerostris extrusa</name>
    <name type="common">Bark spider</name>
    <name type="synonym">Caerostris bankana</name>
    <dbReference type="NCBI Taxonomy" id="172846"/>
    <lineage>
        <taxon>Eukaryota</taxon>
        <taxon>Metazoa</taxon>
        <taxon>Ecdysozoa</taxon>
        <taxon>Arthropoda</taxon>
        <taxon>Chelicerata</taxon>
        <taxon>Arachnida</taxon>
        <taxon>Araneae</taxon>
        <taxon>Araneomorphae</taxon>
        <taxon>Entelegynae</taxon>
        <taxon>Araneoidea</taxon>
        <taxon>Araneidae</taxon>
        <taxon>Caerostris</taxon>
    </lineage>
</organism>
<dbReference type="Proteomes" id="UP001054945">
    <property type="component" value="Unassembled WGS sequence"/>
</dbReference>
<gene>
    <name evidence="1" type="ORF">CEXT_435131</name>
</gene>
<dbReference type="AlphaFoldDB" id="A0AAV4RR52"/>
<reference evidence="1 2" key="1">
    <citation type="submission" date="2021-06" db="EMBL/GenBank/DDBJ databases">
        <title>Caerostris extrusa draft genome.</title>
        <authorList>
            <person name="Kono N."/>
            <person name="Arakawa K."/>
        </authorList>
    </citation>
    <scope>NUCLEOTIDE SEQUENCE [LARGE SCALE GENOMIC DNA]</scope>
</reference>
<proteinExistence type="predicted"/>
<dbReference type="EMBL" id="BPLR01008271">
    <property type="protein sequence ID" value="GIY23416.1"/>
    <property type="molecule type" value="Genomic_DNA"/>
</dbReference>
<accession>A0AAV4RR52</accession>
<evidence type="ECO:0000313" key="1">
    <source>
        <dbReference type="EMBL" id="GIY23416.1"/>
    </source>
</evidence>
<comment type="caution">
    <text evidence="1">The sequence shown here is derived from an EMBL/GenBank/DDBJ whole genome shotgun (WGS) entry which is preliminary data.</text>
</comment>